<comment type="subcellular location">
    <subcellularLocation>
        <location evidence="1 7">Cell membrane</location>
        <topology evidence="1 7">Multi-pass membrane protein</topology>
    </subcellularLocation>
</comment>
<feature type="transmembrane region" description="Helical" evidence="7">
    <location>
        <begin position="202"/>
        <end position="227"/>
    </location>
</feature>
<accession>A0A3S0X4T0</accession>
<keyword evidence="11" id="KW-1185">Reference proteome</keyword>
<dbReference type="AlphaFoldDB" id="A0A3S0X4T0"/>
<dbReference type="EMBL" id="RZGZ01000004">
    <property type="protein sequence ID" value="RUQ98218.1"/>
    <property type="molecule type" value="Genomic_DNA"/>
</dbReference>
<keyword evidence="6 7" id="KW-0472">Membrane</keyword>
<dbReference type="Proteomes" id="UP000274909">
    <property type="component" value="Unassembled WGS sequence"/>
</dbReference>
<dbReference type="InterPro" id="IPR050901">
    <property type="entry name" value="BP-dep_ABC_trans_perm"/>
</dbReference>
<evidence type="ECO:0000256" key="3">
    <source>
        <dbReference type="ARBA" id="ARBA00022475"/>
    </source>
</evidence>
<keyword evidence="4 7" id="KW-0812">Transmembrane</keyword>
<dbReference type="RefSeq" id="WP_127051071.1">
    <property type="nucleotide sequence ID" value="NZ_RZGZ01000004.1"/>
</dbReference>
<dbReference type="PROSITE" id="PS50928">
    <property type="entry name" value="ABC_TM1"/>
    <property type="match status" value="1"/>
</dbReference>
<proteinExistence type="inferred from homology"/>
<dbReference type="GO" id="GO:0005886">
    <property type="term" value="C:plasma membrane"/>
    <property type="evidence" value="ECO:0007669"/>
    <property type="project" value="UniProtKB-SubCell"/>
</dbReference>
<evidence type="ECO:0000259" key="9">
    <source>
        <dbReference type="PROSITE" id="PS50928"/>
    </source>
</evidence>
<organism evidence="10 11">
    <name type="scientific">Labedella endophytica</name>
    <dbReference type="NCBI Taxonomy" id="1523160"/>
    <lineage>
        <taxon>Bacteria</taxon>
        <taxon>Bacillati</taxon>
        <taxon>Actinomycetota</taxon>
        <taxon>Actinomycetes</taxon>
        <taxon>Micrococcales</taxon>
        <taxon>Microbacteriaceae</taxon>
        <taxon>Labedella</taxon>
    </lineage>
</organism>
<evidence type="ECO:0000256" key="7">
    <source>
        <dbReference type="RuleBase" id="RU363032"/>
    </source>
</evidence>
<evidence type="ECO:0000256" key="6">
    <source>
        <dbReference type="ARBA" id="ARBA00023136"/>
    </source>
</evidence>
<gene>
    <name evidence="10" type="ORF">ELQ94_14475</name>
</gene>
<dbReference type="Gene3D" id="1.10.3720.10">
    <property type="entry name" value="MetI-like"/>
    <property type="match status" value="1"/>
</dbReference>
<dbReference type="GO" id="GO:0055085">
    <property type="term" value="P:transmembrane transport"/>
    <property type="evidence" value="ECO:0007669"/>
    <property type="project" value="InterPro"/>
</dbReference>
<dbReference type="Pfam" id="PF00528">
    <property type="entry name" value="BPD_transp_1"/>
    <property type="match status" value="1"/>
</dbReference>
<reference evidence="10 11" key="1">
    <citation type="submission" date="2018-12" db="EMBL/GenBank/DDBJ databases">
        <authorList>
            <person name="Li F."/>
        </authorList>
    </citation>
    <scope>NUCLEOTIDE SEQUENCE [LARGE SCALE GENOMIC DNA]</scope>
    <source>
        <strain evidence="10 11">EGI 6500705</strain>
    </source>
</reference>
<feature type="transmembrane region" description="Helical" evidence="7">
    <location>
        <begin position="94"/>
        <end position="116"/>
    </location>
</feature>
<dbReference type="InterPro" id="IPR035906">
    <property type="entry name" value="MetI-like_sf"/>
</dbReference>
<feature type="compositionally biased region" description="Low complexity" evidence="8">
    <location>
        <begin position="1"/>
        <end position="11"/>
    </location>
</feature>
<feature type="transmembrane region" description="Helical" evidence="7">
    <location>
        <begin position="261"/>
        <end position="282"/>
    </location>
</feature>
<feature type="transmembrane region" description="Helical" evidence="7">
    <location>
        <begin position="35"/>
        <end position="56"/>
    </location>
</feature>
<protein>
    <submittedName>
        <fullName evidence="10">Carbohydrate ABC transporter permease</fullName>
    </submittedName>
</protein>
<comment type="caution">
    <text evidence="10">The sequence shown here is derived from an EMBL/GenBank/DDBJ whole genome shotgun (WGS) entry which is preliminary data.</text>
</comment>
<keyword evidence="3" id="KW-1003">Cell membrane</keyword>
<evidence type="ECO:0000313" key="10">
    <source>
        <dbReference type="EMBL" id="RUQ98218.1"/>
    </source>
</evidence>
<comment type="similarity">
    <text evidence="7">Belongs to the binding-protein-dependent transport system permease family.</text>
</comment>
<keyword evidence="5 7" id="KW-1133">Transmembrane helix</keyword>
<name>A0A3S0X4T0_9MICO</name>
<dbReference type="PANTHER" id="PTHR32243:SF18">
    <property type="entry name" value="INNER MEMBRANE ABC TRANSPORTER PERMEASE PROTEIN YCJP"/>
    <property type="match status" value="1"/>
</dbReference>
<evidence type="ECO:0000256" key="1">
    <source>
        <dbReference type="ARBA" id="ARBA00004651"/>
    </source>
</evidence>
<dbReference type="OrthoDB" id="3228189at2"/>
<evidence type="ECO:0000313" key="11">
    <source>
        <dbReference type="Proteomes" id="UP000274909"/>
    </source>
</evidence>
<dbReference type="SUPFAM" id="SSF161098">
    <property type="entry name" value="MetI-like"/>
    <property type="match status" value="1"/>
</dbReference>
<sequence length="297" mass="32007">MATVTAPTVPTGASRKPPKPRRRPLSTLDKVQRTLGYVLIGLLAIFCLVPFAWVVLSAVDANAGPNVQLPAPSFENFIQFFTNRGTPLLLVNSLIISVTATAINLALGLAGGYALARFRFRGRRAFMFGILLIRVVPAPATIVALYLIMVNIGLSNSLIGLIIVEAAFQLPVTLWLLAGTISAVPIELEEAAWMDGNSRLQAIWRIVLPLVGPGLGAAAMLSFMNVWGDFLTPLVLLQSTELYPLSIGLFRAFSEYNQVDWGLLAASAIVYLVPPAVLYIFVRKHLLRSSLGGAVKG</sequence>
<dbReference type="CDD" id="cd06261">
    <property type="entry name" value="TM_PBP2"/>
    <property type="match status" value="1"/>
</dbReference>
<evidence type="ECO:0000256" key="5">
    <source>
        <dbReference type="ARBA" id="ARBA00022989"/>
    </source>
</evidence>
<feature type="domain" description="ABC transmembrane type-1" evidence="9">
    <location>
        <begin position="90"/>
        <end position="282"/>
    </location>
</feature>
<keyword evidence="2 7" id="KW-0813">Transport</keyword>
<evidence type="ECO:0000256" key="2">
    <source>
        <dbReference type="ARBA" id="ARBA00022448"/>
    </source>
</evidence>
<dbReference type="PANTHER" id="PTHR32243">
    <property type="entry name" value="MALTOSE TRANSPORT SYSTEM PERMEASE-RELATED"/>
    <property type="match status" value="1"/>
</dbReference>
<feature type="transmembrane region" description="Helical" evidence="7">
    <location>
        <begin position="158"/>
        <end position="181"/>
    </location>
</feature>
<dbReference type="InterPro" id="IPR000515">
    <property type="entry name" value="MetI-like"/>
</dbReference>
<evidence type="ECO:0000256" key="8">
    <source>
        <dbReference type="SAM" id="MobiDB-lite"/>
    </source>
</evidence>
<evidence type="ECO:0000256" key="4">
    <source>
        <dbReference type="ARBA" id="ARBA00022692"/>
    </source>
</evidence>
<feature type="region of interest" description="Disordered" evidence="8">
    <location>
        <begin position="1"/>
        <end position="24"/>
    </location>
</feature>
<feature type="transmembrane region" description="Helical" evidence="7">
    <location>
        <begin position="128"/>
        <end position="152"/>
    </location>
</feature>